<keyword evidence="16" id="KW-1185">Reference proteome</keyword>
<dbReference type="Pfam" id="PF00672">
    <property type="entry name" value="HAMP"/>
    <property type="match status" value="1"/>
</dbReference>
<dbReference type="SUPFAM" id="SSF47384">
    <property type="entry name" value="Homodimeric domain of signal transducing histidine kinase"/>
    <property type="match status" value="1"/>
</dbReference>
<proteinExistence type="predicted"/>
<evidence type="ECO:0000313" key="15">
    <source>
        <dbReference type="EMBL" id="MEO9247886.1"/>
    </source>
</evidence>
<evidence type="ECO:0000256" key="6">
    <source>
        <dbReference type="ARBA" id="ARBA00022692"/>
    </source>
</evidence>
<dbReference type="Gene3D" id="1.10.287.130">
    <property type="match status" value="1"/>
</dbReference>
<keyword evidence="7 15" id="KW-0418">Kinase</keyword>
<dbReference type="CDD" id="cd06225">
    <property type="entry name" value="HAMP"/>
    <property type="match status" value="1"/>
</dbReference>
<feature type="transmembrane region" description="Helical" evidence="12">
    <location>
        <begin position="212"/>
        <end position="234"/>
    </location>
</feature>
<dbReference type="InterPro" id="IPR005467">
    <property type="entry name" value="His_kinase_dom"/>
</dbReference>
<dbReference type="InterPro" id="IPR003660">
    <property type="entry name" value="HAMP_dom"/>
</dbReference>
<dbReference type="Proteomes" id="UP001484097">
    <property type="component" value="Unassembled WGS sequence"/>
</dbReference>
<evidence type="ECO:0000259" key="13">
    <source>
        <dbReference type="PROSITE" id="PS50109"/>
    </source>
</evidence>
<organism evidence="15 16">
    <name type="scientific">Citricoccus nitrophenolicus</name>
    <dbReference type="NCBI Taxonomy" id="863575"/>
    <lineage>
        <taxon>Bacteria</taxon>
        <taxon>Bacillati</taxon>
        <taxon>Actinomycetota</taxon>
        <taxon>Actinomycetes</taxon>
        <taxon>Micrococcales</taxon>
        <taxon>Micrococcaceae</taxon>
        <taxon>Citricoccus</taxon>
    </lineage>
</organism>
<dbReference type="Gene3D" id="6.10.340.10">
    <property type="match status" value="1"/>
</dbReference>
<dbReference type="Pfam" id="PF02518">
    <property type="entry name" value="HATPase_c"/>
    <property type="match status" value="1"/>
</dbReference>
<evidence type="ECO:0000259" key="14">
    <source>
        <dbReference type="PROSITE" id="PS50885"/>
    </source>
</evidence>
<evidence type="ECO:0000256" key="10">
    <source>
        <dbReference type="ARBA" id="ARBA00023136"/>
    </source>
</evidence>
<evidence type="ECO:0000256" key="5">
    <source>
        <dbReference type="ARBA" id="ARBA00022679"/>
    </source>
</evidence>
<dbReference type="InterPro" id="IPR050428">
    <property type="entry name" value="TCS_sensor_his_kinase"/>
</dbReference>
<keyword evidence="6 12" id="KW-0812">Transmembrane</keyword>
<dbReference type="InterPro" id="IPR003594">
    <property type="entry name" value="HATPase_dom"/>
</dbReference>
<feature type="domain" description="HAMP" evidence="14">
    <location>
        <begin position="235"/>
        <end position="287"/>
    </location>
</feature>
<evidence type="ECO:0000256" key="7">
    <source>
        <dbReference type="ARBA" id="ARBA00022777"/>
    </source>
</evidence>
<dbReference type="SMART" id="SM00387">
    <property type="entry name" value="HATPase_c"/>
    <property type="match status" value="1"/>
</dbReference>
<dbReference type="PANTHER" id="PTHR45436:SF5">
    <property type="entry name" value="SENSOR HISTIDINE KINASE TRCS"/>
    <property type="match status" value="1"/>
</dbReference>
<protein>
    <recommendedName>
        <fullName evidence="3">histidine kinase</fullName>
        <ecNumber evidence="3">2.7.13.3</ecNumber>
    </recommendedName>
</protein>
<evidence type="ECO:0000256" key="9">
    <source>
        <dbReference type="ARBA" id="ARBA00023012"/>
    </source>
</evidence>
<feature type="region of interest" description="Disordered" evidence="11">
    <location>
        <begin position="502"/>
        <end position="545"/>
    </location>
</feature>
<evidence type="ECO:0000256" key="8">
    <source>
        <dbReference type="ARBA" id="ARBA00022989"/>
    </source>
</evidence>
<dbReference type="CDD" id="cd00075">
    <property type="entry name" value="HATPase"/>
    <property type="match status" value="1"/>
</dbReference>
<accession>A0ABV0II86</accession>
<keyword evidence="5" id="KW-0808">Transferase</keyword>
<sequence>MTAPPDRPTAPPAREHPRAGGRLRVLWNLVVDWGALPVRTRVITLLVLLTAVALILSGATAYVLQRSSMVQQIDDSLTRSVQEFRILAQEGIDPASGEPFSASDQLVFTAMQRTLPAEHEGMLGFRDGEISWTASSAVELRLERDPELVQWAAERFDEPFEDQGVAIQTLSTAQTTYRAVTVPIQFDNDTAPSLMLLAYDFSAELQELDTTFLTYGLVGFGVLVLVGVAGWILVGRLLHPLRILQSTAAEISGTDLRGRVPVSGQDDVAGLAMTFNEMLDRLQDSFSSQRQLLDDVGHELRTPITIVQGHLELQDAADPDDVREVREIALEELDRMRLLVDDLVTLAKSGRPDFVTTQPVDVGPLTRDVLSKASPLGPRIWTLDHAADVTVPLDAQRITQAWLQLASNAVKYSAEGSKVSIGSQALSGTLRLWVRDQGIGIRPEDRESIFDRFGRGSNSTRAEGSGLGLNIVTAIVGAHGGTVDVQSAPGIGSTFYLDLPLDPRELASPDASEPDVSEPAGTGAGRPGPVTSIPSTTTHSKDGAA</sequence>
<dbReference type="InterPro" id="IPR036890">
    <property type="entry name" value="HATPase_C_sf"/>
</dbReference>
<dbReference type="SMART" id="SM00388">
    <property type="entry name" value="HisKA"/>
    <property type="match status" value="1"/>
</dbReference>
<keyword evidence="9" id="KW-0902">Two-component regulatory system</keyword>
<keyword evidence="8 12" id="KW-1133">Transmembrane helix</keyword>
<dbReference type="RefSeq" id="WP_347920514.1">
    <property type="nucleotide sequence ID" value="NZ_JBDXMX010000003.1"/>
</dbReference>
<dbReference type="GO" id="GO:0016301">
    <property type="term" value="F:kinase activity"/>
    <property type="evidence" value="ECO:0007669"/>
    <property type="project" value="UniProtKB-KW"/>
</dbReference>
<keyword evidence="10 12" id="KW-0472">Membrane</keyword>
<dbReference type="SUPFAM" id="SSF158472">
    <property type="entry name" value="HAMP domain-like"/>
    <property type="match status" value="1"/>
</dbReference>
<dbReference type="SUPFAM" id="SSF55874">
    <property type="entry name" value="ATPase domain of HSP90 chaperone/DNA topoisomerase II/histidine kinase"/>
    <property type="match status" value="1"/>
</dbReference>
<dbReference type="PROSITE" id="PS50109">
    <property type="entry name" value="HIS_KIN"/>
    <property type="match status" value="1"/>
</dbReference>
<evidence type="ECO:0000313" key="16">
    <source>
        <dbReference type="Proteomes" id="UP001484097"/>
    </source>
</evidence>
<keyword evidence="4" id="KW-0597">Phosphoprotein</keyword>
<comment type="subcellular location">
    <subcellularLocation>
        <location evidence="2">Cell membrane</location>
    </subcellularLocation>
</comment>
<dbReference type="PRINTS" id="PR00344">
    <property type="entry name" value="BCTRLSENSOR"/>
</dbReference>
<name>A0ABV0II86_9MICC</name>
<dbReference type="SMART" id="SM00304">
    <property type="entry name" value="HAMP"/>
    <property type="match status" value="1"/>
</dbReference>
<evidence type="ECO:0000256" key="4">
    <source>
        <dbReference type="ARBA" id="ARBA00022553"/>
    </source>
</evidence>
<gene>
    <name evidence="15" type="ORF">ABDK96_09350</name>
</gene>
<evidence type="ECO:0000256" key="3">
    <source>
        <dbReference type="ARBA" id="ARBA00012438"/>
    </source>
</evidence>
<dbReference type="EMBL" id="JBDXMX010000003">
    <property type="protein sequence ID" value="MEO9247886.1"/>
    <property type="molecule type" value="Genomic_DNA"/>
</dbReference>
<dbReference type="PROSITE" id="PS50885">
    <property type="entry name" value="HAMP"/>
    <property type="match status" value="1"/>
</dbReference>
<comment type="caution">
    <text evidence="15">The sequence shown here is derived from an EMBL/GenBank/DDBJ whole genome shotgun (WGS) entry which is preliminary data.</text>
</comment>
<dbReference type="EC" id="2.7.13.3" evidence="3"/>
<feature type="domain" description="Histidine kinase" evidence="13">
    <location>
        <begin position="295"/>
        <end position="503"/>
    </location>
</feature>
<evidence type="ECO:0000256" key="1">
    <source>
        <dbReference type="ARBA" id="ARBA00000085"/>
    </source>
</evidence>
<dbReference type="InterPro" id="IPR003661">
    <property type="entry name" value="HisK_dim/P_dom"/>
</dbReference>
<dbReference type="Pfam" id="PF00512">
    <property type="entry name" value="HisKA"/>
    <property type="match status" value="1"/>
</dbReference>
<dbReference type="Gene3D" id="3.30.565.10">
    <property type="entry name" value="Histidine kinase-like ATPase, C-terminal domain"/>
    <property type="match status" value="1"/>
</dbReference>
<comment type="catalytic activity">
    <reaction evidence="1">
        <text>ATP + protein L-histidine = ADP + protein N-phospho-L-histidine.</text>
        <dbReference type="EC" id="2.7.13.3"/>
    </reaction>
</comment>
<feature type="transmembrane region" description="Helical" evidence="12">
    <location>
        <begin position="42"/>
        <end position="64"/>
    </location>
</feature>
<evidence type="ECO:0000256" key="11">
    <source>
        <dbReference type="SAM" id="MobiDB-lite"/>
    </source>
</evidence>
<dbReference type="InterPro" id="IPR036097">
    <property type="entry name" value="HisK_dim/P_sf"/>
</dbReference>
<evidence type="ECO:0000256" key="12">
    <source>
        <dbReference type="SAM" id="Phobius"/>
    </source>
</evidence>
<dbReference type="CDD" id="cd00082">
    <property type="entry name" value="HisKA"/>
    <property type="match status" value="1"/>
</dbReference>
<evidence type="ECO:0000256" key="2">
    <source>
        <dbReference type="ARBA" id="ARBA00004236"/>
    </source>
</evidence>
<dbReference type="InterPro" id="IPR004358">
    <property type="entry name" value="Sig_transdc_His_kin-like_C"/>
</dbReference>
<reference evidence="15 16" key="1">
    <citation type="submission" date="2024-05" db="EMBL/GenBank/DDBJ databases">
        <authorList>
            <person name="Yi C."/>
        </authorList>
    </citation>
    <scope>NUCLEOTIDE SEQUENCE [LARGE SCALE GENOMIC DNA]</scope>
    <source>
        <strain evidence="15 16">XS13</strain>
    </source>
</reference>
<dbReference type="PANTHER" id="PTHR45436">
    <property type="entry name" value="SENSOR HISTIDINE KINASE YKOH"/>
    <property type="match status" value="1"/>
</dbReference>